<feature type="compositionally biased region" description="Basic and acidic residues" evidence="1">
    <location>
        <begin position="11"/>
        <end position="27"/>
    </location>
</feature>
<dbReference type="Proteomes" id="UP000322234">
    <property type="component" value="Unassembled WGS sequence"/>
</dbReference>
<feature type="region of interest" description="Disordered" evidence="1">
    <location>
        <begin position="1"/>
        <end position="104"/>
    </location>
</feature>
<evidence type="ECO:0000313" key="2">
    <source>
        <dbReference type="EMBL" id="MXQ93841.1"/>
    </source>
</evidence>
<evidence type="ECO:0000313" key="3">
    <source>
        <dbReference type="Proteomes" id="UP000322234"/>
    </source>
</evidence>
<feature type="compositionally biased region" description="Basic and acidic residues" evidence="1">
    <location>
        <begin position="53"/>
        <end position="74"/>
    </location>
</feature>
<keyword evidence="3" id="KW-1185">Reference proteome</keyword>
<gene>
    <name evidence="2" type="ORF">E5288_WYG021930</name>
</gene>
<sequence>MQANQQEENDSMMKKEPVLTSRKEICKAHRQSSQDNKFILKGQKSVGAGLGTEHIEDDRTRKEGNQSIPEKEDSQANSGPEEEESCSHQIKARPPRGASCKATAPIEVSEADVLREKMKPRHKREGGAASTALLFAGGKGIYRCPGRWSSPALKKGKPESVPV</sequence>
<dbReference type="EMBL" id="VBQZ03000099">
    <property type="protein sequence ID" value="MXQ93841.1"/>
    <property type="molecule type" value="Genomic_DNA"/>
</dbReference>
<evidence type="ECO:0000256" key="1">
    <source>
        <dbReference type="SAM" id="MobiDB-lite"/>
    </source>
</evidence>
<organism evidence="2 3">
    <name type="scientific">Bos mutus</name>
    <name type="common">wild yak</name>
    <dbReference type="NCBI Taxonomy" id="72004"/>
    <lineage>
        <taxon>Eukaryota</taxon>
        <taxon>Metazoa</taxon>
        <taxon>Chordata</taxon>
        <taxon>Craniata</taxon>
        <taxon>Vertebrata</taxon>
        <taxon>Euteleostomi</taxon>
        <taxon>Mammalia</taxon>
        <taxon>Eutheria</taxon>
        <taxon>Laurasiatheria</taxon>
        <taxon>Artiodactyla</taxon>
        <taxon>Ruminantia</taxon>
        <taxon>Pecora</taxon>
        <taxon>Bovidae</taxon>
        <taxon>Bovinae</taxon>
        <taxon>Bos</taxon>
    </lineage>
</organism>
<proteinExistence type="predicted"/>
<dbReference type="AlphaFoldDB" id="A0A6B0RXC1"/>
<name>A0A6B0RXC1_9CETA</name>
<accession>A0A6B0RXC1</accession>
<comment type="caution">
    <text evidence="2">The sequence shown here is derived from an EMBL/GenBank/DDBJ whole genome shotgun (WGS) entry which is preliminary data.</text>
</comment>
<reference evidence="2" key="1">
    <citation type="submission" date="2019-10" db="EMBL/GenBank/DDBJ databases">
        <title>The sequence and de novo assembly of the wild yak genome.</title>
        <authorList>
            <person name="Liu Y."/>
        </authorList>
    </citation>
    <scope>NUCLEOTIDE SEQUENCE [LARGE SCALE GENOMIC DNA]</scope>
    <source>
        <strain evidence="2">WY2019</strain>
    </source>
</reference>
<protein>
    <submittedName>
        <fullName evidence="2">Uncharacterized protein</fullName>
    </submittedName>
</protein>